<keyword evidence="2 4" id="KW-0479">Metal-binding</keyword>
<dbReference type="Proteomes" id="UP000321579">
    <property type="component" value="Unassembled WGS sequence"/>
</dbReference>
<protein>
    <submittedName>
        <fullName evidence="7">Cytochrome c</fullName>
    </submittedName>
</protein>
<organism evidence="7 8">
    <name type="scientific">Flavobacterium glycines</name>
    <dbReference type="NCBI Taxonomy" id="551990"/>
    <lineage>
        <taxon>Bacteria</taxon>
        <taxon>Pseudomonadati</taxon>
        <taxon>Bacteroidota</taxon>
        <taxon>Flavobacteriia</taxon>
        <taxon>Flavobacteriales</taxon>
        <taxon>Flavobacteriaceae</taxon>
        <taxon>Flavobacterium</taxon>
    </lineage>
</organism>
<evidence type="ECO:0000256" key="1">
    <source>
        <dbReference type="ARBA" id="ARBA00022617"/>
    </source>
</evidence>
<keyword evidence="5" id="KW-1133">Transmembrane helix</keyword>
<dbReference type="PROSITE" id="PS51007">
    <property type="entry name" value="CYTC"/>
    <property type="match status" value="1"/>
</dbReference>
<comment type="caution">
    <text evidence="7">The sequence shown here is derived from an EMBL/GenBank/DDBJ whole genome shotgun (WGS) entry which is preliminary data.</text>
</comment>
<dbReference type="InterPro" id="IPR036909">
    <property type="entry name" value="Cyt_c-like_dom_sf"/>
</dbReference>
<dbReference type="Gene3D" id="1.10.760.10">
    <property type="entry name" value="Cytochrome c-like domain"/>
    <property type="match status" value="1"/>
</dbReference>
<dbReference type="Pfam" id="PF00034">
    <property type="entry name" value="Cytochrom_C"/>
    <property type="match status" value="1"/>
</dbReference>
<feature type="domain" description="Cytochrome c" evidence="6">
    <location>
        <begin position="70"/>
        <end position="151"/>
    </location>
</feature>
<evidence type="ECO:0000259" key="6">
    <source>
        <dbReference type="PROSITE" id="PS51007"/>
    </source>
</evidence>
<name>A0A511CAC4_9FLAO</name>
<dbReference type="SUPFAM" id="SSF46626">
    <property type="entry name" value="Cytochrome c"/>
    <property type="match status" value="1"/>
</dbReference>
<dbReference type="GO" id="GO:0009055">
    <property type="term" value="F:electron transfer activity"/>
    <property type="evidence" value="ECO:0007669"/>
    <property type="project" value="InterPro"/>
</dbReference>
<keyword evidence="5" id="KW-0472">Membrane</keyword>
<evidence type="ECO:0000256" key="3">
    <source>
        <dbReference type="ARBA" id="ARBA00023004"/>
    </source>
</evidence>
<sequence length="170" mass="19422">MQYQIKDKFILYLNSSNFINKQKQVIMLSKSQARAFFLGGTLVTFLIFIGLTIYSFMPRNDQTNYTKIDKQVVRGKELWETNNCMGCHSIMGEGGYYAPELTKVVERRGEGYIKAALMSPVPWAPNGRKMVVYKMNEKDADAVVAYLKWIGKIDLNGFDRVVSPLAKENN</sequence>
<reference evidence="7 8" key="1">
    <citation type="submission" date="2019-07" db="EMBL/GenBank/DDBJ databases">
        <title>Whole genome shotgun sequence of Flavobacterium glycines NBRC 105008.</title>
        <authorList>
            <person name="Hosoyama A."/>
            <person name="Uohara A."/>
            <person name="Ohji S."/>
            <person name="Ichikawa N."/>
        </authorList>
    </citation>
    <scope>NUCLEOTIDE SEQUENCE [LARGE SCALE GENOMIC DNA]</scope>
    <source>
        <strain evidence="7 8">NBRC 105008</strain>
    </source>
</reference>
<accession>A0A511CAC4</accession>
<evidence type="ECO:0000256" key="5">
    <source>
        <dbReference type="SAM" id="Phobius"/>
    </source>
</evidence>
<gene>
    <name evidence="7" type="primary">norC</name>
    <name evidence="7" type="ORF">FGL01_03540</name>
</gene>
<proteinExistence type="predicted"/>
<dbReference type="InterPro" id="IPR009056">
    <property type="entry name" value="Cyt_c-like_dom"/>
</dbReference>
<dbReference type="GO" id="GO:0020037">
    <property type="term" value="F:heme binding"/>
    <property type="evidence" value="ECO:0007669"/>
    <property type="project" value="InterPro"/>
</dbReference>
<dbReference type="AlphaFoldDB" id="A0A511CAC4"/>
<keyword evidence="1 4" id="KW-0349">Heme</keyword>
<keyword evidence="3 4" id="KW-0408">Iron</keyword>
<evidence type="ECO:0000313" key="7">
    <source>
        <dbReference type="EMBL" id="GEL09615.1"/>
    </source>
</evidence>
<dbReference type="GO" id="GO:0046872">
    <property type="term" value="F:metal ion binding"/>
    <property type="evidence" value="ECO:0007669"/>
    <property type="project" value="UniProtKB-KW"/>
</dbReference>
<feature type="transmembrane region" description="Helical" evidence="5">
    <location>
        <begin position="35"/>
        <end position="57"/>
    </location>
</feature>
<evidence type="ECO:0000256" key="2">
    <source>
        <dbReference type="ARBA" id="ARBA00022723"/>
    </source>
</evidence>
<evidence type="ECO:0000256" key="4">
    <source>
        <dbReference type="PROSITE-ProRule" id="PRU00433"/>
    </source>
</evidence>
<dbReference type="EMBL" id="BJVF01000001">
    <property type="protein sequence ID" value="GEL09615.1"/>
    <property type="molecule type" value="Genomic_DNA"/>
</dbReference>
<evidence type="ECO:0000313" key="8">
    <source>
        <dbReference type="Proteomes" id="UP000321579"/>
    </source>
</evidence>
<keyword evidence="5" id="KW-0812">Transmembrane</keyword>